<sequence length="68" mass="7612">MTPRHLLHRQDPTACHRQHPRHRHRPVVVGSTSSSNRTIRFSLPGSSTSSHRTAPSSAQSPPSIANRW</sequence>
<proteinExistence type="predicted"/>
<accession>A0A2P2P119</accession>
<organism evidence="2">
    <name type="scientific">Rhizophora mucronata</name>
    <name type="common">Asiatic mangrove</name>
    <dbReference type="NCBI Taxonomy" id="61149"/>
    <lineage>
        <taxon>Eukaryota</taxon>
        <taxon>Viridiplantae</taxon>
        <taxon>Streptophyta</taxon>
        <taxon>Embryophyta</taxon>
        <taxon>Tracheophyta</taxon>
        <taxon>Spermatophyta</taxon>
        <taxon>Magnoliopsida</taxon>
        <taxon>eudicotyledons</taxon>
        <taxon>Gunneridae</taxon>
        <taxon>Pentapetalae</taxon>
        <taxon>rosids</taxon>
        <taxon>fabids</taxon>
        <taxon>Malpighiales</taxon>
        <taxon>Rhizophoraceae</taxon>
        <taxon>Rhizophora</taxon>
    </lineage>
</organism>
<feature type="compositionally biased region" description="Basic residues" evidence="1">
    <location>
        <begin position="16"/>
        <end position="26"/>
    </location>
</feature>
<dbReference type="AlphaFoldDB" id="A0A2P2P119"/>
<feature type="compositionally biased region" description="Low complexity" evidence="1">
    <location>
        <begin position="46"/>
        <end position="68"/>
    </location>
</feature>
<feature type="compositionally biased region" description="Polar residues" evidence="1">
    <location>
        <begin position="30"/>
        <end position="39"/>
    </location>
</feature>
<reference evidence="2" key="1">
    <citation type="submission" date="2018-02" db="EMBL/GenBank/DDBJ databases">
        <title>Rhizophora mucronata_Transcriptome.</title>
        <authorList>
            <person name="Meera S.P."/>
            <person name="Sreeshan A."/>
            <person name="Augustine A."/>
        </authorList>
    </citation>
    <scope>NUCLEOTIDE SEQUENCE</scope>
    <source>
        <tissue evidence="2">Leaf</tissue>
    </source>
</reference>
<dbReference type="EMBL" id="GGEC01067953">
    <property type="protein sequence ID" value="MBX48437.1"/>
    <property type="molecule type" value="Transcribed_RNA"/>
</dbReference>
<name>A0A2P2P119_RHIMU</name>
<protein>
    <submittedName>
        <fullName evidence="2">Uncharacterized protein LOC105632294</fullName>
    </submittedName>
</protein>
<feature type="region of interest" description="Disordered" evidence="1">
    <location>
        <begin position="1"/>
        <end position="68"/>
    </location>
</feature>
<evidence type="ECO:0000313" key="2">
    <source>
        <dbReference type="EMBL" id="MBX48437.1"/>
    </source>
</evidence>
<evidence type="ECO:0000256" key="1">
    <source>
        <dbReference type="SAM" id="MobiDB-lite"/>
    </source>
</evidence>